<protein>
    <submittedName>
        <fullName evidence="1">Uncharacterized protein</fullName>
    </submittedName>
</protein>
<reference evidence="1" key="1">
    <citation type="submission" date="2022-12" db="EMBL/GenBank/DDBJ databases">
        <authorList>
            <person name="Petersen C."/>
        </authorList>
    </citation>
    <scope>NUCLEOTIDE SEQUENCE</scope>
    <source>
        <strain evidence="1">IBT 29495</strain>
    </source>
</reference>
<organism evidence="1 2">
    <name type="scientific">Penicillium fimorum</name>
    <dbReference type="NCBI Taxonomy" id="1882269"/>
    <lineage>
        <taxon>Eukaryota</taxon>
        <taxon>Fungi</taxon>
        <taxon>Dikarya</taxon>
        <taxon>Ascomycota</taxon>
        <taxon>Pezizomycotina</taxon>
        <taxon>Eurotiomycetes</taxon>
        <taxon>Eurotiomycetidae</taxon>
        <taxon>Eurotiales</taxon>
        <taxon>Aspergillaceae</taxon>
        <taxon>Penicillium</taxon>
    </lineage>
</organism>
<dbReference type="OrthoDB" id="550558at2759"/>
<keyword evidence="2" id="KW-1185">Reference proteome</keyword>
<dbReference type="AlphaFoldDB" id="A0A9X0C8F7"/>
<comment type="caution">
    <text evidence="1">The sequence shown here is derived from an EMBL/GenBank/DDBJ whole genome shotgun (WGS) entry which is preliminary data.</text>
</comment>
<proteinExistence type="predicted"/>
<evidence type="ECO:0000313" key="1">
    <source>
        <dbReference type="EMBL" id="KAJ5512315.1"/>
    </source>
</evidence>
<gene>
    <name evidence="1" type="ORF">N7463_001867</name>
</gene>
<dbReference type="EMBL" id="JAPWDS010000002">
    <property type="protein sequence ID" value="KAJ5512315.1"/>
    <property type="molecule type" value="Genomic_DNA"/>
</dbReference>
<name>A0A9X0C8F7_9EURO</name>
<dbReference type="Proteomes" id="UP001149954">
    <property type="component" value="Unassembled WGS sequence"/>
</dbReference>
<sequence length="149" mass="17116">MATNASISTEFTWISRSDPFSKDPPSSSFQILSDLHLEINQQCFFEIPIFSKYLILATSATWKITTTICFWVLETTLRDRQPSLQPPKKQNSSKTNLCMNGCLVLPHQRRYDIPDSRVTILGCTLWSQIPQELADSVRSKISDFQRIKE</sequence>
<dbReference type="PANTHER" id="PTHR37844">
    <property type="entry name" value="SER/THR PROTEIN PHOSPHATASE SUPERFAMILY (AFU_ORTHOLOGUE AFUA_1G14840)"/>
    <property type="match status" value="1"/>
</dbReference>
<reference evidence="1" key="2">
    <citation type="journal article" date="2023" name="IMA Fungus">
        <title>Comparative genomic study of the Penicillium genus elucidates a diverse pangenome and 15 lateral gene transfer events.</title>
        <authorList>
            <person name="Petersen C."/>
            <person name="Sorensen T."/>
            <person name="Nielsen M.R."/>
            <person name="Sondergaard T.E."/>
            <person name="Sorensen J.L."/>
            <person name="Fitzpatrick D.A."/>
            <person name="Frisvad J.C."/>
            <person name="Nielsen K.L."/>
        </authorList>
    </citation>
    <scope>NUCLEOTIDE SEQUENCE</scope>
    <source>
        <strain evidence="1">IBT 29495</strain>
    </source>
</reference>
<dbReference type="PANTHER" id="PTHR37844:SF2">
    <property type="entry name" value="SER_THR PROTEIN PHOSPHATASE SUPERFAMILY (AFU_ORTHOLOGUE AFUA_1G14840)"/>
    <property type="match status" value="1"/>
</dbReference>
<evidence type="ECO:0000313" key="2">
    <source>
        <dbReference type="Proteomes" id="UP001149954"/>
    </source>
</evidence>
<accession>A0A9X0C8F7</accession>